<evidence type="ECO:0000256" key="1">
    <source>
        <dbReference type="ARBA" id="ARBA00004202"/>
    </source>
</evidence>
<evidence type="ECO:0000313" key="9">
    <source>
        <dbReference type="EMBL" id="HJB98008.1"/>
    </source>
</evidence>
<evidence type="ECO:0000256" key="6">
    <source>
        <dbReference type="ARBA" id="ARBA00022840"/>
    </source>
</evidence>
<dbReference type="InterPro" id="IPR027417">
    <property type="entry name" value="P-loop_NTPase"/>
</dbReference>
<accession>A0A9D2MWD8</accession>
<dbReference type="InterPro" id="IPR050388">
    <property type="entry name" value="ABC_Ni/Peptide_Import"/>
</dbReference>
<dbReference type="CDD" id="cd03257">
    <property type="entry name" value="ABC_NikE_OppD_transporters"/>
    <property type="match status" value="1"/>
</dbReference>
<dbReference type="GO" id="GO:0016887">
    <property type="term" value="F:ATP hydrolysis activity"/>
    <property type="evidence" value="ECO:0007669"/>
    <property type="project" value="InterPro"/>
</dbReference>
<proteinExistence type="inferred from homology"/>
<dbReference type="GO" id="GO:0005886">
    <property type="term" value="C:plasma membrane"/>
    <property type="evidence" value="ECO:0007669"/>
    <property type="project" value="UniProtKB-SubCell"/>
</dbReference>
<keyword evidence="4" id="KW-1003">Cell membrane</keyword>
<comment type="similarity">
    <text evidence="2">Belongs to the ABC transporter superfamily.</text>
</comment>
<keyword evidence="6 9" id="KW-0067">ATP-binding</keyword>
<evidence type="ECO:0000256" key="2">
    <source>
        <dbReference type="ARBA" id="ARBA00005417"/>
    </source>
</evidence>
<evidence type="ECO:0000256" key="4">
    <source>
        <dbReference type="ARBA" id="ARBA00022475"/>
    </source>
</evidence>
<dbReference type="SMART" id="SM00382">
    <property type="entry name" value="AAA"/>
    <property type="match status" value="1"/>
</dbReference>
<dbReference type="Proteomes" id="UP000826793">
    <property type="component" value="Unassembled WGS sequence"/>
</dbReference>
<reference evidence="9" key="1">
    <citation type="journal article" date="2021" name="PeerJ">
        <title>Extensive microbial diversity within the chicken gut microbiome revealed by metagenomics and culture.</title>
        <authorList>
            <person name="Gilroy R."/>
            <person name="Ravi A."/>
            <person name="Getino M."/>
            <person name="Pursley I."/>
            <person name="Horton D.L."/>
            <person name="Alikhan N.F."/>
            <person name="Baker D."/>
            <person name="Gharbi K."/>
            <person name="Hall N."/>
            <person name="Watson M."/>
            <person name="Adriaenssens E.M."/>
            <person name="Foster-Nyarko E."/>
            <person name="Jarju S."/>
            <person name="Secka A."/>
            <person name="Antonio M."/>
            <person name="Oren A."/>
            <person name="Chaudhuri R.R."/>
            <person name="La Ragione R."/>
            <person name="Hildebrand F."/>
            <person name="Pallen M.J."/>
        </authorList>
    </citation>
    <scope>NUCLEOTIDE SEQUENCE</scope>
    <source>
        <strain evidence="9">CHK185-1770</strain>
    </source>
</reference>
<organism evidence="9 10">
    <name type="scientific">Candidatus Acutalibacter pullicola</name>
    <dbReference type="NCBI Taxonomy" id="2838417"/>
    <lineage>
        <taxon>Bacteria</taxon>
        <taxon>Bacillati</taxon>
        <taxon>Bacillota</taxon>
        <taxon>Clostridia</taxon>
        <taxon>Eubacteriales</taxon>
        <taxon>Acutalibacteraceae</taxon>
        <taxon>Acutalibacter</taxon>
    </lineage>
</organism>
<dbReference type="PROSITE" id="PS00211">
    <property type="entry name" value="ABC_TRANSPORTER_1"/>
    <property type="match status" value="1"/>
</dbReference>
<reference evidence="9" key="2">
    <citation type="submission" date="2021-04" db="EMBL/GenBank/DDBJ databases">
        <authorList>
            <person name="Gilroy R."/>
        </authorList>
    </citation>
    <scope>NUCLEOTIDE SEQUENCE</scope>
    <source>
        <strain evidence="9">CHK185-1770</strain>
    </source>
</reference>
<evidence type="ECO:0000256" key="3">
    <source>
        <dbReference type="ARBA" id="ARBA00022448"/>
    </source>
</evidence>
<gene>
    <name evidence="9" type="ORF">H9710_05435</name>
</gene>
<dbReference type="PROSITE" id="PS50893">
    <property type="entry name" value="ABC_TRANSPORTER_2"/>
    <property type="match status" value="1"/>
</dbReference>
<dbReference type="Pfam" id="PF00005">
    <property type="entry name" value="ABC_tran"/>
    <property type="match status" value="1"/>
</dbReference>
<evidence type="ECO:0000259" key="8">
    <source>
        <dbReference type="PROSITE" id="PS50893"/>
    </source>
</evidence>
<protein>
    <submittedName>
        <fullName evidence="9">ABC transporter ATP-binding protein</fullName>
    </submittedName>
</protein>
<dbReference type="InterPro" id="IPR017871">
    <property type="entry name" value="ABC_transporter-like_CS"/>
</dbReference>
<dbReference type="AlphaFoldDB" id="A0A9D2MWD8"/>
<evidence type="ECO:0000256" key="5">
    <source>
        <dbReference type="ARBA" id="ARBA00022741"/>
    </source>
</evidence>
<sequence length="328" mass="35698">MADPKEAVLSLEGLTVEFARGGASYPAVKDVTLHVAPGEMVALVGESGCGKTLTALATLGLLPPGARVSRGKILLGGTELGGLAQDQWDRYRGKDLAMIFQEPMTALNPLMKVGRQVGEAARMHGAGKEEARRRALEAMAQVGLPDPERLYEEYPHQLSGGMRQRVMIAMALINRPRLLVADEPTTALDVTIQAQIMELLLQMNRELGTAVLLISHDLGVVRRLCSRVYLMYAGSLVEWGSTEEVLASPLHPYTKGLLDSIPSWEKRGTPLSSIPGAVPALEERRSRGCPFYDRCPRRREVCREKSLPLAVRGTQGARCVDAKEAINP</sequence>
<dbReference type="FunFam" id="3.40.50.300:FF:000016">
    <property type="entry name" value="Oligopeptide ABC transporter ATP-binding component"/>
    <property type="match status" value="1"/>
</dbReference>
<keyword evidence="3" id="KW-0813">Transport</keyword>
<dbReference type="SUPFAM" id="SSF52540">
    <property type="entry name" value="P-loop containing nucleoside triphosphate hydrolases"/>
    <property type="match status" value="1"/>
</dbReference>
<keyword evidence="5" id="KW-0547">Nucleotide-binding</keyword>
<keyword evidence="7" id="KW-0472">Membrane</keyword>
<dbReference type="GO" id="GO:0015833">
    <property type="term" value="P:peptide transport"/>
    <property type="evidence" value="ECO:0007669"/>
    <property type="project" value="InterPro"/>
</dbReference>
<evidence type="ECO:0000313" key="10">
    <source>
        <dbReference type="Proteomes" id="UP000826793"/>
    </source>
</evidence>
<dbReference type="PANTHER" id="PTHR43297">
    <property type="entry name" value="OLIGOPEPTIDE TRANSPORT ATP-BINDING PROTEIN APPD"/>
    <property type="match status" value="1"/>
</dbReference>
<dbReference type="InterPro" id="IPR003439">
    <property type="entry name" value="ABC_transporter-like_ATP-bd"/>
</dbReference>
<dbReference type="NCBIfam" id="TIGR01727">
    <property type="entry name" value="oligo_HPY"/>
    <property type="match status" value="1"/>
</dbReference>
<dbReference type="PANTHER" id="PTHR43297:SF2">
    <property type="entry name" value="DIPEPTIDE TRANSPORT ATP-BINDING PROTEIN DPPD"/>
    <property type="match status" value="1"/>
</dbReference>
<comment type="caution">
    <text evidence="9">The sequence shown here is derived from an EMBL/GenBank/DDBJ whole genome shotgun (WGS) entry which is preliminary data.</text>
</comment>
<dbReference type="InterPro" id="IPR003593">
    <property type="entry name" value="AAA+_ATPase"/>
</dbReference>
<dbReference type="EMBL" id="DWXG01000042">
    <property type="protein sequence ID" value="HJB98008.1"/>
    <property type="molecule type" value="Genomic_DNA"/>
</dbReference>
<feature type="domain" description="ABC transporter" evidence="8">
    <location>
        <begin position="9"/>
        <end position="258"/>
    </location>
</feature>
<evidence type="ECO:0000256" key="7">
    <source>
        <dbReference type="ARBA" id="ARBA00023136"/>
    </source>
</evidence>
<dbReference type="InterPro" id="IPR013563">
    <property type="entry name" value="Oligopep_ABC_C"/>
</dbReference>
<dbReference type="Gene3D" id="3.40.50.300">
    <property type="entry name" value="P-loop containing nucleotide triphosphate hydrolases"/>
    <property type="match status" value="1"/>
</dbReference>
<dbReference type="Pfam" id="PF08352">
    <property type="entry name" value="oligo_HPY"/>
    <property type="match status" value="1"/>
</dbReference>
<name>A0A9D2MWD8_9FIRM</name>
<dbReference type="GO" id="GO:0005524">
    <property type="term" value="F:ATP binding"/>
    <property type="evidence" value="ECO:0007669"/>
    <property type="project" value="UniProtKB-KW"/>
</dbReference>
<comment type="subcellular location">
    <subcellularLocation>
        <location evidence="1">Cell membrane</location>
        <topology evidence="1">Peripheral membrane protein</topology>
    </subcellularLocation>
</comment>